<dbReference type="InterPro" id="IPR050109">
    <property type="entry name" value="HTH-type_TetR-like_transc_reg"/>
</dbReference>
<name>A0A9D2RGG4_9BURK</name>
<dbReference type="EMBL" id="DWUQ01000055">
    <property type="protein sequence ID" value="HJD43957.1"/>
    <property type="molecule type" value="Genomic_DNA"/>
</dbReference>
<evidence type="ECO:0000313" key="4">
    <source>
        <dbReference type="EMBL" id="HJD43957.1"/>
    </source>
</evidence>
<dbReference type="SUPFAM" id="SSF46689">
    <property type="entry name" value="Homeodomain-like"/>
    <property type="match status" value="1"/>
</dbReference>
<protein>
    <submittedName>
        <fullName evidence="4">TetR/AcrR family transcriptional regulator</fullName>
    </submittedName>
</protein>
<dbReference type="InterPro" id="IPR049445">
    <property type="entry name" value="TetR_SbtR-like_C"/>
</dbReference>
<sequence length="188" mass="21102">MTEPTHKRADANLHRQQLLDAADKVFSEHGVHVALELVTTEAGVSRATLYRNFPDREALMMALLERAFSKLEAMIEALQGEEDAFFKLLAAMSAMIVDSAPVADYWRATDRNSPVLHEAQERLQTMLDPLIRHAIDSRRCRADLRVEDVVLLTNMLGASSRGKTRDERVELSKRALTFILHGLSGPHS</sequence>
<dbReference type="Gene3D" id="1.10.357.10">
    <property type="entry name" value="Tetracycline Repressor, domain 2"/>
    <property type="match status" value="1"/>
</dbReference>
<dbReference type="Pfam" id="PF21597">
    <property type="entry name" value="TetR_C_43"/>
    <property type="match status" value="1"/>
</dbReference>
<accession>A0A9D2RGG4</accession>
<dbReference type="GO" id="GO:0000976">
    <property type="term" value="F:transcription cis-regulatory region binding"/>
    <property type="evidence" value="ECO:0007669"/>
    <property type="project" value="TreeGrafter"/>
</dbReference>
<comment type="caution">
    <text evidence="4">The sequence shown here is derived from an EMBL/GenBank/DDBJ whole genome shotgun (WGS) entry which is preliminary data.</text>
</comment>
<dbReference type="PRINTS" id="PR00455">
    <property type="entry name" value="HTHTETR"/>
</dbReference>
<evidence type="ECO:0000256" key="1">
    <source>
        <dbReference type="ARBA" id="ARBA00023125"/>
    </source>
</evidence>
<dbReference type="InterPro" id="IPR009057">
    <property type="entry name" value="Homeodomain-like_sf"/>
</dbReference>
<dbReference type="GO" id="GO:0003700">
    <property type="term" value="F:DNA-binding transcription factor activity"/>
    <property type="evidence" value="ECO:0007669"/>
    <property type="project" value="TreeGrafter"/>
</dbReference>
<evidence type="ECO:0000313" key="5">
    <source>
        <dbReference type="Proteomes" id="UP000823889"/>
    </source>
</evidence>
<reference evidence="4" key="1">
    <citation type="journal article" date="2021" name="PeerJ">
        <title>Extensive microbial diversity within the chicken gut microbiome revealed by metagenomics and culture.</title>
        <authorList>
            <person name="Gilroy R."/>
            <person name="Ravi A."/>
            <person name="Getino M."/>
            <person name="Pursley I."/>
            <person name="Horton D.L."/>
            <person name="Alikhan N.F."/>
            <person name="Baker D."/>
            <person name="Gharbi K."/>
            <person name="Hall N."/>
            <person name="Watson M."/>
            <person name="Adriaenssens E.M."/>
            <person name="Foster-Nyarko E."/>
            <person name="Jarju S."/>
            <person name="Secka A."/>
            <person name="Antonio M."/>
            <person name="Oren A."/>
            <person name="Chaudhuri R.R."/>
            <person name="La Ragione R."/>
            <person name="Hildebrand F."/>
            <person name="Pallen M.J."/>
        </authorList>
    </citation>
    <scope>NUCLEOTIDE SEQUENCE</scope>
    <source>
        <strain evidence="4">9264</strain>
    </source>
</reference>
<feature type="domain" description="HTH tetR-type" evidence="3">
    <location>
        <begin position="12"/>
        <end position="71"/>
    </location>
</feature>
<dbReference type="InterPro" id="IPR036271">
    <property type="entry name" value="Tet_transcr_reg_TetR-rel_C_sf"/>
</dbReference>
<dbReference type="AlphaFoldDB" id="A0A9D2RGG4"/>
<evidence type="ECO:0000259" key="3">
    <source>
        <dbReference type="PROSITE" id="PS50977"/>
    </source>
</evidence>
<dbReference type="PROSITE" id="PS50977">
    <property type="entry name" value="HTH_TETR_2"/>
    <property type="match status" value="1"/>
</dbReference>
<feature type="DNA-binding region" description="H-T-H motif" evidence="2">
    <location>
        <begin position="34"/>
        <end position="53"/>
    </location>
</feature>
<dbReference type="InterPro" id="IPR001647">
    <property type="entry name" value="HTH_TetR"/>
</dbReference>
<dbReference type="Pfam" id="PF00440">
    <property type="entry name" value="TetR_N"/>
    <property type="match status" value="1"/>
</dbReference>
<gene>
    <name evidence="4" type="ORF">H9906_02885</name>
</gene>
<dbReference type="PANTHER" id="PTHR30055">
    <property type="entry name" value="HTH-TYPE TRANSCRIPTIONAL REGULATOR RUTR"/>
    <property type="match status" value="1"/>
</dbReference>
<dbReference type="SUPFAM" id="SSF48498">
    <property type="entry name" value="Tetracyclin repressor-like, C-terminal domain"/>
    <property type="match status" value="1"/>
</dbReference>
<organism evidence="4 5">
    <name type="scientific">Candidatus Paenalcaligenes intestinipullorum</name>
    <dbReference type="NCBI Taxonomy" id="2838718"/>
    <lineage>
        <taxon>Bacteria</taxon>
        <taxon>Pseudomonadati</taxon>
        <taxon>Pseudomonadota</taxon>
        <taxon>Betaproteobacteria</taxon>
        <taxon>Burkholderiales</taxon>
        <taxon>Alcaligenaceae</taxon>
        <taxon>Paenalcaligenes</taxon>
    </lineage>
</organism>
<proteinExistence type="predicted"/>
<dbReference type="PANTHER" id="PTHR30055:SF223">
    <property type="entry name" value="HTH-TYPE TRANSCRIPTIONAL REGULATOR UIDR"/>
    <property type="match status" value="1"/>
</dbReference>
<dbReference type="Proteomes" id="UP000823889">
    <property type="component" value="Unassembled WGS sequence"/>
</dbReference>
<reference evidence="4" key="2">
    <citation type="submission" date="2021-04" db="EMBL/GenBank/DDBJ databases">
        <authorList>
            <person name="Gilroy R."/>
        </authorList>
    </citation>
    <scope>NUCLEOTIDE SEQUENCE</scope>
    <source>
        <strain evidence="4">9264</strain>
    </source>
</reference>
<keyword evidence="1 2" id="KW-0238">DNA-binding</keyword>
<evidence type="ECO:0000256" key="2">
    <source>
        <dbReference type="PROSITE-ProRule" id="PRU00335"/>
    </source>
</evidence>